<dbReference type="KEGG" id="hqn:M0220_17285"/>
<dbReference type="RefSeq" id="WP_264019258.1">
    <property type="nucleotide sequence ID" value="NZ_CP096974.1"/>
</dbReference>
<sequence length="76" mass="8968">MTLRKISDLKPVFSSDRVTEWQPTLLGPRYRYERDRAAVGQEMTPGSEQYEWHVLAKNDLTHAKRKVFALITEEYL</sequence>
<evidence type="ECO:0000313" key="2">
    <source>
        <dbReference type="Proteomes" id="UP001164935"/>
    </source>
</evidence>
<geneLocation type="plasmid" evidence="1 2">
    <name>pH149-1</name>
</geneLocation>
<keyword evidence="2" id="KW-1185">Reference proteome</keyword>
<proteinExistence type="predicted"/>
<evidence type="ECO:0000313" key="1">
    <source>
        <dbReference type="EMBL" id="UYO76374.1"/>
    </source>
</evidence>
<keyword evidence="1" id="KW-0614">Plasmid</keyword>
<protein>
    <submittedName>
        <fullName evidence="1">Uncharacterized protein</fullName>
    </submittedName>
</protein>
<organism evidence="1 2">
    <name type="scientific">Halomonas qinghailakensis</name>
    <dbReference type="NCBI Taxonomy" id="2937790"/>
    <lineage>
        <taxon>Bacteria</taxon>
        <taxon>Pseudomonadati</taxon>
        <taxon>Pseudomonadota</taxon>
        <taxon>Gammaproteobacteria</taxon>
        <taxon>Oceanospirillales</taxon>
        <taxon>Halomonadaceae</taxon>
        <taxon>Halomonas</taxon>
    </lineage>
</organism>
<accession>A0AA46YQ37</accession>
<dbReference type="Proteomes" id="UP001164935">
    <property type="component" value="Plasmid pH149-1"/>
</dbReference>
<reference evidence="1" key="1">
    <citation type="submission" date="2022-05" db="EMBL/GenBank/DDBJ databases">
        <title>Complete sequence of a novel PHA-producing Halomonas strain.</title>
        <authorList>
            <person name="Zheng Z."/>
        </authorList>
    </citation>
    <scope>NUCLEOTIDE SEQUENCE</scope>
    <source>
        <strain evidence="1">ZZQ-149</strain>
        <plasmid evidence="1">pH149-1</plasmid>
    </source>
</reference>
<name>A0AA46YQ37_9GAMM</name>
<dbReference type="EMBL" id="CP096974">
    <property type="protein sequence ID" value="UYO76374.1"/>
    <property type="molecule type" value="Genomic_DNA"/>
</dbReference>
<gene>
    <name evidence="1" type="ORF">M0220_17285</name>
</gene>
<dbReference type="AlphaFoldDB" id="A0AA46YQ37"/>